<dbReference type="Gene3D" id="1.25.40.10">
    <property type="entry name" value="Tetratricopeptide repeat domain"/>
    <property type="match status" value="1"/>
</dbReference>
<proteinExistence type="predicted"/>
<reference evidence="1" key="1">
    <citation type="submission" date="2021-06" db="EMBL/GenBank/DDBJ databases">
        <authorList>
            <person name="Kallberg Y."/>
            <person name="Tangrot J."/>
            <person name="Rosling A."/>
        </authorList>
    </citation>
    <scope>NUCLEOTIDE SEQUENCE</scope>
    <source>
        <strain evidence="1">CL551</strain>
    </source>
</reference>
<keyword evidence="2" id="KW-1185">Reference proteome</keyword>
<gene>
    <name evidence="1" type="ORF">AMORRO_LOCUS13808</name>
</gene>
<protein>
    <submittedName>
        <fullName evidence="1">15783_t:CDS:1</fullName>
    </submittedName>
</protein>
<dbReference type="InterPro" id="IPR011990">
    <property type="entry name" value="TPR-like_helical_dom_sf"/>
</dbReference>
<feature type="non-terminal residue" evidence="1">
    <location>
        <position position="1"/>
    </location>
</feature>
<accession>A0A9N9NF29</accession>
<comment type="caution">
    <text evidence="1">The sequence shown here is derived from an EMBL/GenBank/DDBJ whole genome shotgun (WGS) entry which is preliminary data.</text>
</comment>
<dbReference type="Proteomes" id="UP000789342">
    <property type="component" value="Unassembled WGS sequence"/>
</dbReference>
<evidence type="ECO:0000313" key="2">
    <source>
        <dbReference type="Proteomes" id="UP000789342"/>
    </source>
</evidence>
<dbReference type="AlphaFoldDB" id="A0A9N9NF29"/>
<dbReference type="EMBL" id="CAJVPV010025120">
    <property type="protein sequence ID" value="CAG8728142.1"/>
    <property type="molecule type" value="Genomic_DNA"/>
</dbReference>
<organism evidence="1 2">
    <name type="scientific">Acaulospora morrowiae</name>
    <dbReference type="NCBI Taxonomy" id="94023"/>
    <lineage>
        <taxon>Eukaryota</taxon>
        <taxon>Fungi</taxon>
        <taxon>Fungi incertae sedis</taxon>
        <taxon>Mucoromycota</taxon>
        <taxon>Glomeromycotina</taxon>
        <taxon>Glomeromycetes</taxon>
        <taxon>Diversisporales</taxon>
        <taxon>Acaulosporaceae</taxon>
        <taxon>Acaulospora</taxon>
    </lineage>
</organism>
<dbReference type="OrthoDB" id="5945798at2759"/>
<name>A0A9N9NF29_9GLOM</name>
<evidence type="ECO:0000313" key="1">
    <source>
        <dbReference type="EMBL" id="CAG8728142.1"/>
    </source>
</evidence>
<sequence length="63" mass="7170">LHIYTLGKCMWNDIEGGKEVIKEAVEILNISKKLIEITHGEGNMVLENVKGLLEMAEKECERE</sequence>